<feature type="signal peptide" evidence="1">
    <location>
        <begin position="1"/>
        <end position="22"/>
    </location>
</feature>
<feature type="chain" id="PRO_5004834812" evidence="1">
    <location>
        <begin position="23"/>
        <end position="94"/>
    </location>
</feature>
<dbReference type="Proteomes" id="UP000030651">
    <property type="component" value="Unassembled WGS sequence"/>
</dbReference>
<name>W3WM93_PESFW</name>
<protein>
    <submittedName>
        <fullName evidence="2">Uncharacterized protein</fullName>
    </submittedName>
</protein>
<dbReference type="OrthoDB" id="10444258at2759"/>
<dbReference type="EMBL" id="KI912119">
    <property type="protein sequence ID" value="ETS75045.1"/>
    <property type="molecule type" value="Genomic_DNA"/>
</dbReference>
<evidence type="ECO:0000313" key="2">
    <source>
        <dbReference type="EMBL" id="ETS75045.1"/>
    </source>
</evidence>
<accession>W3WM93</accession>
<reference evidence="3" key="1">
    <citation type="journal article" date="2015" name="BMC Genomics">
        <title>Genomic and transcriptomic analysis of the endophytic fungus Pestalotiopsis fici reveals its lifestyle and high potential for synthesis of natural products.</title>
        <authorList>
            <person name="Wang X."/>
            <person name="Zhang X."/>
            <person name="Liu L."/>
            <person name="Xiang M."/>
            <person name="Wang W."/>
            <person name="Sun X."/>
            <person name="Che Y."/>
            <person name="Guo L."/>
            <person name="Liu G."/>
            <person name="Guo L."/>
            <person name="Wang C."/>
            <person name="Yin W.B."/>
            <person name="Stadler M."/>
            <person name="Zhang X."/>
            <person name="Liu X."/>
        </authorList>
    </citation>
    <scope>NUCLEOTIDE SEQUENCE [LARGE SCALE GENOMIC DNA]</scope>
    <source>
        <strain evidence="3">W106-1 / CGMCC3.15140</strain>
    </source>
</reference>
<keyword evidence="1" id="KW-0732">Signal</keyword>
<gene>
    <name evidence="2" type="ORF">PFICI_13529</name>
</gene>
<dbReference type="KEGG" id="pfy:PFICI_13529"/>
<dbReference type="HOGENOM" id="CLU_2386892_0_0_1"/>
<dbReference type="AlphaFoldDB" id="W3WM93"/>
<evidence type="ECO:0000256" key="1">
    <source>
        <dbReference type="SAM" id="SignalP"/>
    </source>
</evidence>
<organism evidence="2 3">
    <name type="scientific">Pestalotiopsis fici (strain W106-1 / CGMCC3.15140)</name>
    <dbReference type="NCBI Taxonomy" id="1229662"/>
    <lineage>
        <taxon>Eukaryota</taxon>
        <taxon>Fungi</taxon>
        <taxon>Dikarya</taxon>
        <taxon>Ascomycota</taxon>
        <taxon>Pezizomycotina</taxon>
        <taxon>Sordariomycetes</taxon>
        <taxon>Xylariomycetidae</taxon>
        <taxon>Amphisphaeriales</taxon>
        <taxon>Sporocadaceae</taxon>
        <taxon>Pestalotiopsis</taxon>
    </lineage>
</organism>
<dbReference type="InParanoid" id="W3WM93"/>
<dbReference type="RefSeq" id="XP_007840301.1">
    <property type="nucleotide sequence ID" value="XM_007842110.1"/>
</dbReference>
<dbReference type="GeneID" id="19278542"/>
<proteinExistence type="predicted"/>
<evidence type="ECO:0000313" key="3">
    <source>
        <dbReference type="Proteomes" id="UP000030651"/>
    </source>
</evidence>
<keyword evidence="3" id="KW-1185">Reference proteome</keyword>
<sequence>MLAKSTITIILSFCSALGVATPLPISAENSAAPAEVKPRAVPLYWANALLRSAEADQADEKEKRATPLYWTDALYRSAEADEASEQEKRATRLS</sequence>